<dbReference type="InterPro" id="IPR001036">
    <property type="entry name" value="Acrflvin-R"/>
</dbReference>
<feature type="transmembrane region" description="Helical" evidence="1">
    <location>
        <begin position="527"/>
        <end position="547"/>
    </location>
</feature>
<sequence length="1055" mass="114842">MSMTKGAIAWMATHKVTANLLMILLLAGGLVSGLRLKQEVFPDFKLDTVTVTVSYPGASPAEVEKGVILAVEEAIRGMEGIEEVESTATEGSAVVSGEILSGFEPNKILNDVKSEIDRITTFPVEVEKTTVSLASRERSVLSLAVSGRQTEQDLRVLAESIRAELLTSPEVTVVNLRGVRQPEVSIEVSEEHLRAYGLTLQGIADRISQSSLEVPGGKIKTDSGEILLRTSERKYYGREFVNLPIVTRQDGSTVLLSEIATVRETFEDSDIRTYYNGKPAALLEIFRVGDQKPADVSAAAKEVVARMQAELPEGVEIAVWNDMSEALQDRIDLLFKNTFFGLVLVLMLLSLFLEPRLAFWVTMGIPISILGALLFMPAVDASINMVTLFAFLITIGVVVDDAVVVGEHIFSLRQEGKSYVQAAILGAREMAAPVTFSILTNVVAFLPLMFVPGMLGKMFFYIPLIVITIFLISLFEALFILPAHLADGADRPHTPSRLERMRLRFGRGLQHFIDKVFQPFLELSLRWRYVTVSFGFMCLMMIAGMVASGRAPFNFFSAVEGDVVSANLALPIGTPVAETEAFQKRLTQVAREILEEHGGESILRGSMVRVGAASGNDGASSVQGGHLAIVNLLFVPVDERDITTEEFANLWRARFGTPSDIESLTFKYTEGPNIGSPIHVALSHNDADALEAAASELAEVLATFDGVTDVNDGFSDGKVQWDFKIKPAGQAAGLTAADIAGQVRSAFFGAEAQRSQRDRDEVKVYVRYPESQRKSPQDVRELILRTPNGGEMPIGQAVEIVEGRAYTSIRRSDGRRVINVTADVARDRANGNQVLRELQADQLARLMADYPGLSYTLRGVSKEQSESLSSLAVGFGLALFGIYALLAIPFNSYSQPLIIMISIPFGMVGAVIGHLIMGYELSLMSMMGLVALSGVVVNDSLILIVAANRGVQNGKPVFRAVVDAARSRFRPIIITSLSTCLGLGPMILETSVQARFLIPMAISLGFGILFATVIALLLVPSFYMILDDAHRLFDAWFGRDMHVEAVAGEPVETFA</sequence>
<dbReference type="GO" id="GO:0005886">
    <property type="term" value="C:plasma membrane"/>
    <property type="evidence" value="ECO:0007669"/>
    <property type="project" value="TreeGrafter"/>
</dbReference>
<dbReference type="Gene3D" id="3.30.70.1440">
    <property type="entry name" value="Multidrug efflux transporter AcrB pore domain"/>
    <property type="match status" value="1"/>
</dbReference>
<keyword evidence="1" id="KW-0812">Transmembrane</keyword>
<organism evidence="2 3">
    <name type="scientific">Sulfidibacter corallicola</name>
    <dbReference type="NCBI Taxonomy" id="2818388"/>
    <lineage>
        <taxon>Bacteria</taxon>
        <taxon>Pseudomonadati</taxon>
        <taxon>Acidobacteriota</taxon>
        <taxon>Holophagae</taxon>
        <taxon>Acanthopleuribacterales</taxon>
        <taxon>Acanthopleuribacteraceae</taxon>
        <taxon>Sulfidibacter</taxon>
    </lineage>
</organism>
<dbReference type="SUPFAM" id="SSF82693">
    <property type="entry name" value="Multidrug efflux transporter AcrB pore domain, PN1, PN2, PC1 and PC2 subdomains"/>
    <property type="match status" value="2"/>
</dbReference>
<evidence type="ECO:0000313" key="3">
    <source>
        <dbReference type="Proteomes" id="UP000663929"/>
    </source>
</evidence>
<feature type="transmembrane region" description="Helical" evidence="1">
    <location>
        <begin position="431"/>
        <end position="452"/>
    </location>
</feature>
<dbReference type="SUPFAM" id="SSF82866">
    <property type="entry name" value="Multidrug efflux transporter AcrB transmembrane domain"/>
    <property type="match status" value="2"/>
</dbReference>
<dbReference type="PRINTS" id="PR00702">
    <property type="entry name" value="ACRIFLAVINRP"/>
</dbReference>
<dbReference type="RefSeq" id="WP_237377636.1">
    <property type="nucleotide sequence ID" value="NZ_CP071793.1"/>
</dbReference>
<feature type="transmembrane region" description="Helical" evidence="1">
    <location>
        <begin position="359"/>
        <end position="379"/>
    </location>
</feature>
<dbReference type="Proteomes" id="UP000663929">
    <property type="component" value="Chromosome"/>
</dbReference>
<evidence type="ECO:0000256" key="1">
    <source>
        <dbReference type="SAM" id="Phobius"/>
    </source>
</evidence>
<feature type="transmembrane region" description="Helical" evidence="1">
    <location>
        <begin position="333"/>
        <end position="352"/>
    </location>
</feature>
<feature type="transmembrane region" description="Helical" evidence="1">
    <location>
        <begin position="897"/>
        <end position="917"/>
    </location>
</feature>
<dbReference type="Pfam" id="PF00873">
    <property type="entry name" value="ACR_tran"/>
    <property type="match status" value="1"/>
</dbReference>
<dbReference type="PANTHER" id="PTHR32063">
    <property type="match status" value="1"/>
</dbReference>
<name>A0A8A4TFK1_SULCO</name>
<dbReference type="AlphaFoldDB" id="A0A8A4TFK1"/>
<proteinExistence type="predicted"/>
<dbReference type="Gene3D" id="3.30.2090.10">
    <property type="entry name" value="Multidrug efflux transporter AcrB TolC docking domain, DN and DC subdomains"/>
    <property type="match status" value="2"/>
</dbReference>
<dbReference type="KEGG" id="scor:J3U87_20490"/>
<dbReference type="Gene3D" id="3.30.70.1430">
    <property type="entry name" value="Multidrug efflux transporter AcrB pore domain"/>
    <property type="match status" value="2"/>
</dbReference>
<feature type="transmembrane region" description="Helical" evidence="1">
    <location>
        <begin position="923"/>
        <end position="948"/>
    </location>
</feature>
<accession>A0A8A4TFK1</accession>
<evidence type="ECO:0000313" key="2">
    <source>
        <dbReference type="EMBL" id="QTD47972.1"/>
    </source>
</evidence>
<dbReference type="InterPro" id="IPR027463">
    <property type="entry name" value="AcrB_DN_DC_subdom"/>
</dbReference>
<dbReference type="GO" id="GO:0042910">
    <property type="term" value="F:xenobiotic transmembrane transporter activity"/>
    <property type="evidence" value="ECO:0007669"/>
    <property type="project" value="TreeGrafter"/>
</dbReference>
<keyword evidence="3" id="KW-1185">Reference proteome</keyword>
<dbReference type="Gene3D" id="3.30.70.1320">
    <property type="entry name" value="Multidrug efflux transporter AcrB pore domain like"/>
    <property type="match status" value="1"/>
</dbReference>
<dbReference type="SUPFAM" id="SSF82714">
    <property type="entry name" value="Multidrug efflux transporter AcrB TolC docking domain, DN and DC subdomains"/>
    <property type="match status" value="2"/>
</dbReference>
<dbReference type="EMBL" id="CP071793">
    <property type="protein sequence ID" value="QTD47972.1"/>
    <property type="molecule type" value="Genomic_DNA"/>
</dbReference>
<dbReference type="PANTHER" id="PTHR32063:SF33">
    <property type="entry name" value="RND SUPERFAMILY EFFLUX PUMP PERMEASE COMPONENT"/>
    <property type="match status" value="1"/>
</dbReference>
<feature type="transmembrane region" description="Helical" evidence="1">
    <location>
        <begin position="1000"/>
        <end position="1026"/>
    </location>
</feature>
<keyword evidence="1" id="KW-1133">Transmembrane helix</keyword>
<keyword evidence="1" id="KW-0472">Membrane</keyword>
<feature type="transmembrane region" description="Helical" evidence="1">
    <location>
        <begin position="385"/>
        <end position="410"/>
    </location>
</feature>
<feature type="transmembrane region" description="Helical" evidence="1">
    <location>
        <begin position="868"/>
        <end position="890"/>
    </location>
</feature>
<feature type="transmembrane region" description="Helical" evidence="1">
    <location>
        <begin position="969"/>
        <end position="988"/>
    </location>
</feature>
<protein>
    <submittedName>
        <fullName evidence="2">Efflux RND transporter permease subunit</fullName>
    </submittedName>
</protein>
<gene>
    <name evidence="2" type="ORF">J3U87_20490</name>
</gene>
<reference evidence="2" key="1">
    <citation type="submission" date="2021-03" db="EMBL/GenBank/DDBJ databases">
        <title>Acanthopleuribacteraceae sp. M133.</title>
        <authorList>
            <person name="Wang G."/>
        </authorList>
    </citation>
    <scope>NUCLEOTIDE SEQUENCE</scope>
    <source>
        <strain evidence="2">M133</strain>
    </source>
</reference>
<dbReference type="Gene3D" id="1.20.1640.10">
    <property type="entry name" value="Multidrug efflux transporter AcrB transmembrane domain"/>
    <property type="match status" value="2"/>
</dbReference>
<feature type="transmembrane region" description="Helical" evidence="1">
    <location>
        <begin position="458"/>
        <end position="481"/>
    </location>
</feature>